<keyword evidence="4" id="KW-1185">Reference proteome</keyword>
<sequence>MTHAARHSSLWLLTWLLGGGGLPLGLAIATAAPLIVVLPGQAAASVTWSFDPSSRQLRLTLPSGITPRYSLLAEPARLVLDIPQTELSQPGVQQYDDGPIRSVRAAQFDDNSSRIVIEFAPGTVLDPRHAQLTSVPRGEQTRWTLTPLLADSSAIARQPSSQPAIPSPTPADTAPSDSLEPTPAPEAAPEPEPAPATADPVGETPTAPAETLSSDPGDGSSAAETSAPNSSRPGVDDVSTSAASLRLPTESRSEANSDSLPVDPFSLDGGATAPVRVPSIDESAAAPTQVRVPPLESREPVEQTAPAETPVTTSDASIEVPEPTPGATEAAVPEPTPRPTPAAESTAASAPPEDDATVTAPPFIEAPTATATPAVGTPPPPSSPPAATTAATPVPFGQPLPATTAEAPAIAQATAVPEDVAIPAGTVLTLRYPASQRLELNQSDPWYDVLLLDSDLRDPHTGAVLAPTGSQVIGRFEPHGGSYRFVTQTLAIGTRNLPLSAVSGLLVGSPQISGSNVAVNSGIGALATTVLSGFGGLGLIGGAVLGAATTVAASPQAITIEPNQVIQVQVLEDVPRF</sequence>
<organism evidence="3 4">
    <name type="scientific">Halomicronema hongdechloris C2206</name>
    <dbReference type="NCBI Taxonomy" id="1641165"/>
    <lineage>
        <taxon>Bacteria</taxon>
        <taxon>Bacillati</taxon>
        <taxon>Cyanobacteriota</taxon>
        <taxon>Cyanophyceae</taxon>
        <taxon>Nodosilineales</taxon>
        <taxon>Nodosilineaceae</taxon>
        <taxon>Halomicronema</taxon>
    </lineage>
</organism>
<proteinExistence type="predicted"/>
<dbReference type="EMBL" id="CP021983">
    <property type="protein sequence ID" value="ASC72616.1"/>
    <property type="molecule type" value="Genomic_DNA"/>
</dbReference>
<protein>
    <recommendedName>
        <fullName evidence="2">AMIN domain-containing protein</fullName>
    </recommendedName>
</protein>
<dbReference type="AlphaFoldDB" id="A0A1Z3HQT5"/>
<dbReference type="Gene3D" id="2.60.40.3500">
    <property type="match status" value="1"/>
</dbReference>
<feature type="region of interest" description="Disordered" evidence="1">
    <location>
        <begin position="156"/>
        <end position="401"/>
    </location>
</feature>
<dbReference type="RefSeq" id="WP_080810962.1">
    <property type="nucleotide sequence ID" value="NZ_CP021983.2"/>
</dbReference>
<name>A0A1Z3HQT5_9CYAN</name>
<feature type="compositionally biased region" description="Low complexity" evidence="1">
    <location>
        <begin position="385"/>
        <end position="401"/>
    </location>
</feature>
<feature type="domain" description="AMIN" evidence="2">
    <location>
        <begin position="48"/>
        <end position="143"/>
    </location>
</feature>
<reference evidence="3 4" key="1">
    <citation type="journal article" date="2016" name="Biochim. Biophys. Acta">
        <title>Characterization of red-shifted phycobilisomes isolated from the chlorophyll f-containing cyanobacterium Halomicronema hongdechloris.</title>
        <authorList>
            <person name="Li Y."/>
            <person name="Lin Y."/>
            <person name="Garvey C.J."/>
            <person name="Birch D."/>
            <person name="Corkery R.W."/>
            <person name="Loughlin P.C."/>
            <person name="Scheer H."/>
            <person name="Willows R.D."/>
            <person name="Chen M."/>
        </authorList>
    </citation>
    <scope>NUCLEOTIDE SEQUENCE [LARGE SCALE GENOMIC DNA]</scope>
    <source>
        <strain evidence="3 4">C2206</strain>
    </source>
</reference>
<feature type="compositionally biased region" description="Low complexity" evidence="1">
    <location>
        <begin position="341"/>
        <end position="351"/>
    </location>
</feature>
<feature type="compositionally biased region" description="Low complexity" evidence="1">
    <location>
        <begin position="319"/>
        <end position="333"/>
    </location>
</feature>
<accession>A0A1Z3HQT5</accession>
<feature type="compositionally biased region" description="Polar residues" evidence="1">
    <location>
        <begin position="222"/>
        <end position="243"/>
    </location>
</feature>
<dbReference type="InterPro" id="IPR021731">
    <property type="entry name" value="AMIN_dom"/>
</dbReference>
<dbReference type="Proteomes" id="UP000191901">
    <property type="component" value="Chromosome"/>
</dbReference>
<dbReference type="OrthoDB" id="419483at2"/>
<evidence type="ECO:0000313" key="3">
    <source>
        <dbReference type="EMBL" id="ASC72616.1"/>
    </source>
</evidence>
<feature type="compositionally biased region" description="Pro residues" evidence="1">
    <location>
        <begin position="182"/>
        <end position="194"/>
    </location>
</feature>
<gene>
    <name evidence="3" type="ORF">XM38_035740</name>
</gene>
<dbReference type="KEGG" id="hhg:XM38_035740"/>
<feature type="compositionally biased region" description="Low complexity" evidence="1">
    <location>
        <begin position="359"/>
        <end position="375"/>
    </location>
</feature>
<dbReference type="Pfam" id="PF11741">
    <property type="entry name" value="AMIN"/>
    <property type="match status" value="1"/>
</dbReference>
<evidence type="ECO:0000313" key="4">
    <source>
        <dbReference type="Proteomes" id="UP000191901"/>
    </source>
</evidence>
<evidence type="ECO:0000259" key="2">
    <source>
        <dbReference type="Pfam" id="PF11741"/>
    </source>
</evidence>
<evidence type="ECO:0000256" key="1">
    <source>
        <dbReference type="SAM" id="MobiDB-lite"/>
    </source>
</evidence>